<evidence type="ECO:0000256" key="5">
    <source>
        <dbReference type="ARBA" id="ARBA00022771"/>
    </source>
</evidence>
<dbReference type="InterPro" id="IPR013083">
    <property type="entry name" value="Znf_RING/FYVE/PHD"/>
</dbReference>
<reference evidence="12 13" key="1">
    <citation type="submission" date="2023-10" db="EMBL/GenBank/DDBJ databases">
        <title>Draft Genome Sequence of Candida saopaulonensis from a very Premature Infant with Sepsis.</title>
        <authorList>
            <person name="Ning Y."/>
            <person name="Dai R."/>
            <person name="Xiao M."/>
            <person name="Xu Y."/>
            <person name="Yan Q."/>
            <person name="Zhang L."/>
        </authorList>
    </citation>
    <scope>NUCLEOTIDE SEQUENCE [LARGE SCALE GENOMIC DNA]</scope>
    <source>
        <strain evidence="12 13">19XY460</strain>
    </source>
</reference>
<evidence type="ECO:0000256" key="2">
    <source>
        <dbReference type="ARBA" id="ARBA00009161"/>
    </source>
</evidence>
<dbReference type="SMART" id="SM00184">
    <property type="entry name" value="RING"/>
    <property type="match status" value="1"/>
</dbReference>
<feature type="compositionally biased region" description="Basic and acidic residues" evidence="9">
    <location>
        <begin position="72"/>
        <end position="82"/>
    </location>
</feature>
<dbReference type="InterPro" id="IPR039971">
    <property type="entry name" value="CWC24-like"/>
</dbReference>
<dbReference type="InterPro" id="IPR036855">
    <property type="entry name" value="Znf_CCCH_sf"/>
</dbReference>
<dbReference type="GO" id="GO:0008270">
    <property type="term" value="F:zinc ion binding"/>
    <property type="evidence" value="ECO:0007669"/>
    <property type="project" value="UniProtKB-KW"/>
</dbReference>
<keyword evidence="13" id="KW-1185">Reference proteome</keyword>
<keyword evidence="8" id="KW-0238">DNA-binding</keyword>
<keyword evidence="8" id="KW-0747">Spliceosome</keyword>
<dbReference type="InterPro" id="IPR027370">
    <property type="entry name" value="Znf-RING_euk"/>
</dbReference>
<evidence type="ECO:0000259" key="11">
    <source>
        <dbReference type="PROSITE" id="PS50103"/>
    </source>
</evidence>
<dbReference type="SUPFAM" id="SSF90229">
    <property type="entry name" value="CCCH zinc finger"/>
    <property type="match status" value="1"/>
</dbReference>
<dbReference type="GeneID" id="88171639"/>
<dbReference type="SMART" id="SM00356">
    <property type="entry name" value="ZnF_C3H1"/>
    <property type="match status" value="1"/>
</dbReference>
<keyword evidence="8" id="KW-0539">Nucleus</keyword>
<comment type="similarity">
    <text evidence="2 8">Belongs to the CWC24 family.</text>
</comment>
<dbReference type="Gene3D" id="3.30.40.10">
    <property type="entry name" value="Zinc/RING finger domain, C3HC4 (zinc finger)"/>
    <property type="match status" value="1"/>
</dbReference>
<dbReference type="InterPro" id="IPR001841">
    <property type="entry name" value="Znf_RING"/>
</dbReference>
<proteinExistence type="inferred from homology"/>
<dbReference type="GO" id="GO:0003677">
    <property type="term" value="F:DNA binding"/>
    <property type="evidence" value="ECO:0007669"/>
    <property type="project" value="UniProtKB-UniRule"/>
</dbReference>
<dbReference type="PROSITE" id="PS50089">
    <property type="entry name" value="ZF_RING_2"/>
    <property type="match status" value="1"/>
</dbReference>
<accession>A0AAX4H4G8</accession>
<dbReference type="RefSeq" id="XP_062875719.1">
    <property type="nucleotide sequence ID" value="XM_063019649.1"/>
</dbReference>
<evidence type="ECO:0000313" key="12">
    <source>
        <dbReference type="EMBL" id="WPK23332.1"/>
    </source>
</evidence>
<keyword evidence="8" id="KW-0508">mRNA splicing</keyword>
<dbReference type="KEGG" id="asau:88171639"/>
<evidence type="ECO:0000313" key="13">
    <source>
        <dbReference type="Proteomes" id="UP001338582"/>
    </source>
</evidence>
<dbReference type="PANTHER" id="PTHR12930">
    <property type="entry name" value="ZINC FINGER PROTEIN 183"/>
    <property type="match status" value="1"/>
</dbReference>
<dbReference type="Gene3D" id="4.10.1000.10">
    <property type="entry name" value="Zinc finger, CCCH-type"/>
    <property type="match status" value="1"/>
</dbReference>
<dbReference type="GO" id="GO:0006397">
    <property type="term" value="P:mRNA processing"/>
    <property type="evidence" value="ECO:0007669"/>
    <property type="project" value="UniProtKB-KW"/>
</dbReference>
<evidence type="ECO:0000256" key="7">
    <source>
        <dbReference type="PROSITE-ProRule" id="PRU00723"/>
    </source>
</evidence>
<comment type="subunit">
    <text evidence="8">Associated with the spliceosome.</text>
</comment>
<comment type="subcellular location">
    <subcellularLocation>
        <location evidence="8">Nucleus</location>
    </subcellularLocation>
</comment>
<dbReference type="AlphaFoldDB" id="A0AAX4H4G8"/>
<comment type="function">
    <text evidence="1 8">Involved in pre-mRNA splicing.</text>
</comment>
<dbReference type="GO" id="GO:0005684">
    <property type="term" value="C:U2-type spliceosomal complex"/>
    <property type="evidence" value="ECO:0007669"/>
    <property type="project" value="TreeGrafter"/>
</dbReference>
<organism evidence="12 13">
    <name type="scientific">Australozyma saopauloensis</name>
    <dbReference type="NCBI Taxonomy" id="291208"/>
    <lineage>
        <taxon>Eukaryota</taxon>
        <taxon>Fungi</taxon>
        <taxon>Dikarya</taxon>
        <taxon>Ascomycota</taxon>
        <taxon>Saccharomycotina</taxon>
        <taxon>Pichiomycetes</taxon>
        <taxon>Metschnikowiaceae</taxon>
        <taxon>Australozyma</taxon>
    </lineage>
</organism>
<sequence>MFKKRTINREQKRKQIELSEESAAVEVSEFGSTPKKARSEPVLVNQNSSTSAVNATELDKSNRSNDNSEIQNKLEGDRDQNDKNATSALNKEELQQPTGKPVKAVGPKAPPKNIRVTTLTDFQPDVCKDFQQTGYCGYGDTCKFLHIRDELRQKKVIAKEWETVAGTGTEKKEKEIPFKCPICKNDYKNPVETLCGHQFCRDCFMKRYKEKKKAKCFICKTDTGGVVQPVKIK</sequence>
<evidence type="ECO:0000256" key="1">
    <source>
        <dbReference type="ARBA" id="ARBA00003777"/>
    </source>
</evidence>
<evidence type="ECO:0000256" key="4">
    <source>
        <dbReference type="ARBA" id="ARBA00022723"/>
    </source>
</evidence>
<keyword evidence="5 7" id="KW-0863">Zinc-finger</keyword>
<evidence type="ECO:0000256" key="8">
    <source>
        <dbReference type="RuleBase" id="RU367110"/>
    </source>
</evidence>
<name>A0AAX4H4G8_9ASCO</name>
<feature type="zinc finger region" description="C3H1-type" evidence="7">
    <location>
        <begin position="121"/>
        <end position="149"/>
    </location>
</feature>
<keyword evidence="8" id="KW-0507">mRNA processing</keyword>
<dbReference type="PROSITE" id="PS50103">
    <property type="entry name" value="ZF_C3H1"/>
    <property type="match status" value="1"/>
</dbReference>
<dbReference type="EMBL" id="CP138894">
    <property type="protein sequence ID" value="WPK23332.1"/>
    <property type="molecule type" value="Genomic_DNA"/>
</dbReference>
<keyword evidence="4 7" id="KW-0479">Metal-binding</keyword>
<dbReference type="SUPFAM" id="SSF57850">
    <property type="entry name" value="RING/U-box"/>
    <property type="match status" value="1"/>
</dbReference>
<feature type="domain" description="RING-type" evidence="10">
    <location>
        <begin position="180"/>
        <end position="220"/>
    </location>
</feature>
<feature type="domain" description="C3H1-type" evidence="11">
    <location>
        <begin position="121"/>
        <end position="149"/>
    </location>
</feature>
<keyword evidence="6 7" id="KW-0862">Zinc</keyword>
<dbReference type="PANTHER" id="PTHR12930:SF0">
    <property type="entry name" value="RING FINGER PROTEIN 113B"/>
    <property type="match status" value="1"/>
</dbReference>
<dbReference type="Pfam" id="PF00642">
    <property type="entry name" value="zf-CCCH"/>
    <property type="match status" value="1"/>
</dbReference>
<feature type="compositionally biased region" description="Polar residues" evidence="9">
    <location>
        <begin position="44"/>
        <end position="54"/>
    </location>
</feature>
<dbReference type="InterPro" id="IPR000571">
    <property type="entry name" value="Znf_CCCH"/>
</dbReference>
<dbReference type="Pfam" id="PF13445">
    <property type="entry name" value="zf-RING_UBOX"/>
    <property type="match status" value="1"/>
</dbReference>
<dbReference type="GO" id="GO:0034247">
    <property type="term" value="P:snoRNA splicing"/>
    <property type="evidence" value="ECO:0007669"/>
    <property type="project" value="TreeGrafter"/>
</dbReference>
<gene>
    <name evidence="12" type="ORF">PUMCH_000570</name>
</gene>
<feature type="region of interest" description="Disordered" evidence="9">
    <location>
        <begin position="20"/>
        <end position="111"/>
    </location>
</feature>
<evidence type="ECO:0000256" key="6">
    <source>
        <dbReference type="ARBA" id="ARBA00022833"/>
    </source>
</evidence>
<dbReference type="Proteomes" id="UP001338582">
    <property type="component" value="Chromosome 1"/>
</dbReference>
<evidence type="ECO:0000256" key="9">
    <source>
        <dbReference type="SAM" id="MobiDB-lite"/>
    </source>
</evidence>
<protein>
    <recommendedName>
        <fullName evidence="3 8">Pre-mRNA-splicing factor CWC24</fullName>
    </recommendedName>
</protein>
<evidence type="ECO:0000259" key="10">
    <source>
        <dbReference type="PROSITE" id="PS50089"/>
    </source>
</evidence>
<evidence type="ECO:0000256" key="3">
    <source>
        <dbReference type="ARBA" id="ARBA00020647"/>
    </source>
</evidence>